<protein>
    <submittedName>
        <fullName evidence="2">Uncharacterized protein</fullName>
    </submittedName>
</protein>
<evidence type="ECO:0000313" key="2">
    <source>
        <dbReference type="EMBL" id="LAA82330.1"/>
    </source>
</evidence>
<organism evidence="2">
    <name type="scientific">Micrurus lemniscatus lemniscatus</name>
    <dbReference type="NCBI Taxonomy" id="129467"/>
    <lineage>
        <taxon>Eukaryota</taxon>
        <taxon>Metazoa</taxon>
        <taxon>Chordata</taxon>
        <taxon>Craniata</taxon>
        <taxon>Vertebrata</taxon>
        <taxon>Euteleostomi</taxon>
        <taxon>Lepidosauria</taxon>
        <taxon>Squamata</taxon>
        <taxon>Bifurcata</taxon>
        <taxon>Unidentata</taxon>
        <taxon>Episquamata</taxon>
        <taxon>Toxicofera</taxon>
        <taxon>Serpentes</taxon>
        <taxon>Colubroidea</taxon>
        <taxon>Elapidae</taxon>
        <taxon>Elapinae</taxon>
        <taxon>Micrurus</taxon>
    </lineage>
</organism>
<name>A0A2D4IDP1_MICLE</name>
<sequence length="108" mass="12273">MANSSNTLDYFLLSYLFAFLLTTFLSHIGCFQKKRTKNVHQVCLKQITRKLSPLKSVFKVCLNIASIKLEARPWGGSSILNPISFYSDCLDKDVKELCEHIADQDTLV</sequence>
<dbReference type="AlphaFoldDB" id="A0A2D4IDP1"/>
<dbReference type="EMBL" id="IACK01095549">
    <property type="protein sequence ID" value="LAA82330.1"/>
    <property type="molecule type" value="Transcribed_RNA"/>
</dbReference>
<accession>A0A2D4IDP1</accession>
<keyword evidence="1" id="KW-0472">Membrane</keyword>
<feature type="transmembrane region" description="Helical" evidence="1">
    <location>
        <begin position="12"/>
        <end position="31"/>
    </location>
</feature>
<evidence type="ECO:0000256" key="1">
    <source>
        <dbReference type="SAM" id="Phobius"/>
    </source>
</evidence>
<keyword evidence="1" id="KW-1133">Transmembrane helix</keyword>
<proteinExistence type="predicted"/>
<keyword evidence="1" id="KW-0812">Transmembrane</keyword>
<reference evidence="2" key="1">
    <citation type="submission" date="2017-07" db="EMBL/GenBank/DDBJ databases">
        <authorList>
            <person name="Mikheyev A."/>
            <person name="Grau M."/>
        </authorList>
    </citation>
    <scope>NUCLEOTIDE SEQUENCE</scope>
    <source>
        <tissue evidence="2">Venom_gland</tissue>
    </source>
</reference>
<reference evidence="2" key="2">
    <citation type="submission" date="2017-11" db="EMBL/GenBank/DDBJ databases">
        <title>Coralsnake Venomics: Analyses of Venom Gland Transcriptomes and Proteomes of Six Brazilian Taxa.</title>
        <authorList>
            <person name="Aird S.D."/>
            <person name="Jorge da Silva N."/>
            <person name="Qiu L."/>
            <person name="Villar-Briones A."/>
            <person name="Aparecida-Saddi V."/>
            <person name="Campos-Telles M.P."/>
            <person name="Grau M."/>
            <person name="Mikheyev A.S."/>
        </authorList>
    </citation>
    <scope>NUCLEOTIDE SEQUENCE</scope>
    <source>
        <tissue evidence="2">Venom_gland</tissue>
    </source>
</reference>